<dbReference type="Proteomes" id="UP001152523">
    <property type="component" value="Unassembled WGS sequence"/>
</dbReference>
<evidence type="ECO:0000313" key="3">
    <source>
        <dbReference type="Proteomes" id="UP001152523"/>
    </source>
</evidence>
<keyword evidence="1" id="KW-0472">Membrane</keyword>
<gene>
    <name evidence="2" type="ORF">CEPIT_LOCUS1424</name>
</gene>
<feature type="transmembrane region" description="Helical" evidence="1">
    <location>
        <begin position="43"/>
        <end position="63"/>
    </location>
</feature>
<dbReference type="EMBL" id="CAMAPF010000008">
    <property type="protein sequence ID" value="CAH9059621.1"/>
    <property type="molecule type" value="Genomic_DNA"/>
</dbReference>
<keyword evidence="1" id="KW-0812">Transmembrane</keyword>
<evidence type="ECO:0000313" key="2">
    <source>
        <dbReference type="EMBL" id="CAH9059621.1"/>
    </source>
</evidence>
<comment type="caution">
    <text evidence="2">The sequence shown here is derived from an EMBL/GenBank/DDBJ whole genome shotgun (WGS) entry which is preliminary data.</text>
</comment>
<organism evidence="2 3">
    <name type="scientific">Cuscuta epithymum</name>
    <dbReference type="NCBI Taxonomy" id="186058"/>
    <lineage>
        <taxon>Eukaryota</taxon>
        <taxon>Viridiplantae</taxon>
        <taxon>Streptophyta</taxon>
        <taxon>Embryophyta</taxon>
        <taxon>Tracheophyta</taxon>
        <taxon>Spermatophyta</taxon>
        <taxon>Magnoliopsida</taxon>
        <taxon>eudicotyledons</taxon>
        <taxon>Gunneridae</taxon>
        <taxon>Pentapetalae</taxon>
        <taxon>asterids</taxon>
        <taxon>lamiids</taxon>
        <taxon>Solanales</taxon>
        <taxon>Convolvulaceae</taxon>
        <taxon>Cuscuteae</taxon>
        <taxon>Cuscuta</taxon>
        <taxon>Cuscuta subgen. Cuscuta</taxon>
    </lineage>
</organism>
<keyword evidence="1" id="KW-1133">Transmembrane helix</keyword>
<sequence length="230" mass="25124">MTTTLHSYPPQMPLKLLIVLPLSSIVILPTAKITDRSIHVEDVVVHMGLVSFLLTLVFAGSVITQVIQSRIVASYNASCVIIEIKASSAVSCVQIILPPQLTTLVSRGCLTVVRLGDGMSLTITHTGTTSIPTQARSLALSNILRVPHLHKNRVPVAKLCNTNNVSVEFSSSHFLVKDRVTGASLVRVENIHDVYYVPNYHPPQLHATQLFVSPNWYHILGHPSGRILSC</sequence>
<protein>
    <submittedName>
        <fullName evidence="2">Uncharacterized protein</fullName>
    </submittedName>
</protein>
<dbReference type="AlphaFoldDB" id="A0AAV0C1Q6"/>
<accession>A0AAV0C1Q6</accession>
<keyword evidence="3" id="KW-1185">Reference proteome</keyword>
<reference evidence="2" key="1">
    <citation type="submission" date="2022-07" db="EMBL/GenBank/DDBJ databases">
        <authorList>
            <person name="Macas J."/>
            <person name="Novak P."/>
            <person name="Neumann P."/>
        </authorList>
    </citation>
    <scope>NUCLEOTIDE SEQUENCE</scope>
</reference>
<name>A0AAV0C1Q6_9ASTE</name>
<evidence type="ECO:0000256" key="1">
    <source>
        <dbReference type="SAM" id="Phobius"/>
    </source>
</evidence>
<proteinExistence type="predicted"/>
<feature type="transmembrane region" description="Helical" evidence="1">
    <location>
        <begin position="12"/>
        <end position="31"/>
    </location>
</feature>